<dbReference type="AlphaFoldDB" id="A0A5D3CIU1"/>
<dbReference type="EMBL" id="SSTD01010878">
    <property type="protein sequence ID" value="TYK11280.1"/>
    <property type="molecule type" value="Genomic_DNA"/>
</dbReference>
<accession>A0A5D3CIU1</accession>
<dbReference type="Proteomes" id="UP000321947">
    <property type="component" value="Unassembled WGS sequence"/>
</dbReference>
<organism evidence="1 2">
    <name type="scientific">Cucumis melo var. makuwa</name>
    <name type="common">Oriental melon</name>
    <dbReference type="NCBI Taxonomy" id="1194695"/>
    <lineage>
        <taxon>Eukaryota</taxon>
        <taxon>Viridiplantae</taxon>
        <taxon>Streptophyta</taxon>
        <taxon>Embryophyta</taxon>
        <taxon>Tracheophyta</taxon>
        <taxon>Spermatophyta</taxon>
        <taxon>Magnoliopsida</taxon>
        <taxon>eudicotyledons</taxon>
        <taxon>Gunneridae</taxon>
        <taxon>Pentapetalae</taxon>
        <taxon>rosids</taxon>
        <taxon>fabids</taxon>
        <taxon>Cucurbitales</taxon>
        <taxon>Cucurbitaceae</taxon>
        <taxon>Benincaseae</taxon>
        <taxon>Cucumis</taxon>
    </lineage>
</organism>
<sequence length="126" mass="13921">MQSFVEGKETHLFQTLLCSCKSLLLLGSHIPDVAAEFENAPGGTRAAASTNPTVRQPLVLYVPLANRLLQALMAESHSLTRQINDLSDRRTMLDVVLRDFQHVASGSPNFFARLARMTLFLHSRGS</sequence>
<evidence type="ECO:0000313" key="1">
    <source>
        <dbReference type="EMBL" id="TYK11280.1"/>
    </source>
</evidence>
<comment type="caution">
    <text evidence="1">The sequence shown here is derived from an EMBL/GenBank/DDBJ whole genome shotgun (WGS) entry which is preliminary data.</text>
</comment>
<reference evidence="1 2" key="1">
    <citation type="submission" date="2019-08" db="EMBL/GenBank/DDBJ databases">
        <title>Draft genome sequences of two oriental melons (Cucumis melo L. var makuwa).</title>
        <authorList>
            <person name="Kwon S.-Y."/>
        </authorList>
    </citation>
    <scope>NUCLEOTIDE SEQUENCE [LARGE SCALE GENOMIC DNA]</scope>
    <source>
        <strain evidence="2">cv. Chang Bougi</strain>
        <tissue evidence="1">Leaf</tissue>
    </source>
</reference>
<protein>
    <submittedName>
        <fullName evidence="1">Flocculation protein FLO11-like</fullName>
    </submittedName>
</protein>
<gene>
    <name evidence="1" type="ORF">E5676_scaffold227G001380</name>
</gene>
<proteinExistence type="predicted"/>
<evidence type="ECO:0000313" key="2">
    <source>
        <dbReference type="Proteomes" id="UP000321947"/>
    </source>
</evidence>
<name>A0A5D3CIU1_CUCMM</name>